<dbReference type="Proteomes" id="UP001341840">
    <property type="component" value="Unassembled WGS sequence"/>
</dbReference>
<name>A0ABU6VUR0_9FABA</name>
<dbReference type="EMBL" id="JASCZI010153342">
    <property type="protein sequence ID" value="MED6177274.1"/>
    <property type="molecule type" value="Genomic_DNA"/>
</dbReference>
<accession>A0ABU6VUR0</accession>
<gene>
    <name evidence="1" type="ORF">PIB30_096621</name>
</gene>
<keyword evidence="2" id="KW-1185">Reference proteome</keyword>
<evidence type="ECO:0000313" key="1">
    <source>
        <dbReference type="EMBL" id="MED6177274.1"/>
    </source>
</evidence>
<sequence>MSNTSSRGKRMLVEKARTRRDNIDLIEHETRRQVVYDFDLWHEKVKVIASELVHGRKWDPSAKLMMINQDEDGKKEEPIKRSSGAIELERRTLGWTVGFGDKENQTSSYMVVDYGSRDFDDEEDLRRS</sequence>
<protein>
    <submittedName>
        <fullName evidence="1">Uncharacterized protein</fullName>
    </submittedName>
</protein>
<reference evidence="1 2" key="1">
    <citation type="journal article" date="2023" name="Plants (Basel)">
        <title>Bridging the Gap: Combining Genomics and Transcriptomics Approaches to Understand Stylosanthes scabra, an Orphan Legume from the Brazilian Caatinga.</title>
        <authorList>
            <person name="Ferreira-Neto J.R.C."/>
            <person name="da Silva M.D."/>
            <person name="Binneck E."/>
            <person name="de Melo N.F."/>
            <person name="da Silva R.H."/>
            <person name="de Melo A.L.T.M."/>
            <person name="Pandolfi V."/>
            <person name="Bustamante F.O."/>
            <person name="Brasileiro-Vidal A.C."/>
            <person name="Benko-Iseppon A.M."/>
        </authorList>
    </citation>
    <scope>NUCLEOTIDE SEQUENCE [LARGE SCALE GENOMIC DNA]</scope>
    <source>
        <tissue evidence="1">Leaves</tissue>
    </source>
</reference>
<organism evidence="1 2">
    <name type="scientific">Stylosanthes scabra</name>
    <dbReference type="NCBI Taxonomy" id="79078"/>
    <lineage>
        <taxon>Eukaryota</taxon>
        <taxon>Viridiplantae</taxon>
        <taxon>Streptophyta</taxon>
        <taxon>Embryophyta</taxon>
        <taxon>Tracheophyta</taxon>
        <taxon>Spermatophyta</taxon>
        <taxon>Magnoliopsida</taxon>
        <taxon>eudicotyledons</taxon>
        <taxon>Gunneridae</taxon>
        <taxon>Pentapetalae</taxon>
        <taxon>rosids</taxon>
        <taxon>fabids</taxon>
        <taxon>Fabales</taxon>
        <taxon>Fabaceae</taxon>
        <taxon>Papilionoideae</taxon>
        <taxon>50 kb inversion clade</taxon>
        <taxon>dalbergioids sensu lato</taxon>
        <taxon>Dalbergieae</taxon>
        <taxon>Pterocarpus clade</taxon>
        <taxon>Stylosanthes</taxon>
    </lineage>
</organism>
<proteinExistence type="predicted"/>
<comment type="caution">
    <text evidence="1">The sequence shown here is derived from an EMBL/GenBank/DDBJ whole genome shotgun (WGS) entry which is preliminary data.</text>
</comment>
<evidence type="ECO:0000313" key="2">
    <source>
        <dbReference type="Proteomes" id="UP001341840"/>
    </source>
</evidence>